<comment type="caution">
    <text evidence="1">The sequence shown here is derived from an EMBL/GenBank/DDBJ whole genome shotgun (WGS) entry which is preliminary data.</text>
</comment>
<protein>
    <submittedName>
        <fullName evidence="1">Uncharacterized protein</fullName>
    </submittedName>
</protein>
<gene>
    <name evidence="1" type="ORF">BU25DRAFT_217294</name>
</gene>
<accession>A0ACB6RM01</accession>
<evidence type="ECO:0000313" key="2">
    <source>
        <dbReference type="Proteomes" id="UP000799754"/>
    </source>
</evidence>
<evidence type="ECO:0000313" key="1">
    <source>
        <dbReference type="EMBL" id="KAF2622184.1"/>
    </source>
</evidence>
<proteinExistence type="predicted"/>
<dbReference type="EMBL" id="MU006747">
    <property type="protein sequence ID" value="KAF2622184.1"/>
    <property type="molecule type" value="Genomic_DNA"/>
</dbReference>
<keyword evidence="2" id="KW-1185">Reference proteome</keyword>
<dbReference type="Proteomes" id="UP000799754">
    <property type="component" value="Unassembled WGS sequence"/>
</dbReference>
<sequence>MCHAGCSTLRFSKRRTAFCQLCAYGQPETTRLRHSSAPISSPRRQTPIQMHSAPHNFNFNLSTSLSSNSTSAVPAEVAHAAYLALIGCIYLSHYCPMTTPNQQPRATSHIALCSHPRDARLVTDQKSVACRCGSAGAAFVIVKGNGTVCGVTSECRCRGSGLSLELGDLKIRIHY</sequence>
<organism evidence="1 2">
    <name type="scientific">Macroventuria anomochaeta</name>
    <dbReference type="NCBI Taxonomy" id="301207"/>
    <lineage>
        <taxon>Eukaryota</taxon>
        <taxon>Fungi</taxon>
        <taxon>Dikarya</taxon>
        <taxon>Ascomycota</taxon>
        <taxon>Pezizomycotina</taxon>
        <taxon>Dothideomycetes</taxon>
        <taxon>Pleosporomycetidae</taxon>
        <taxon>Pleosporales</taxon>
        <taxon>Pleosporineae</taxon>
        <taxon>Didymellaceae</taxon>
        <taxon>Macroventuria</taxon>
    </lineage>
</organism>
<reference evidence="1" key="1">
    <citation type="journal article" date="2020" name="Stud. Mycol.">
        <title>101 Dothideomycetes genomes: a test case for predicting lifestyles and emergence of pathogens.</title>
        <authorList>
            <person name="Haridas S."/>
            <person name="Albert R."/>
            <person name="Binder M."/>
            <person name="Bloem J."/>
            <person name="Labutti K."/>
            <person name="Salamov A."/>
            <person name="Andreopoulos B."/>
            <person name="Baker S."/>
            <person name="Barry K."/>
            <person name="Bills G."/>
            <person name="Bluhm B."/>
            <person name="Cannon C."/>
            <person name="Castanera R."/>
            <person name="Culley D."/>
            <person name="Daum C."/>
            <person name="Ezra D."/>
            <person name="Gonzalez J."/>
            <person name="Henrissat B."/>
            <person name="Kuo A."/>
            <person name="Liang C."/>
            <person name="Lipzen A."/>
            <person name="Lutzoni F."/>
            <person name="Magnuson J."/>
            <person name="Mondo S."/>
            <person name="Nolan M."/>
            <person name="Ohm R."/>
            <person name="Pangilinan J."/>
            <person name="Park H.-J."/>
            <person name="Ramirez L."/>
            <person name="Alfaro M."/>
            <person name="Sun H."/>
            <person name="Tritt A."/>
            <person name="Yoshinaga Y."/>
            <person name="Zwiers L.-H."/>
            <person name="Turgeon B."/>
            <person name="Goodwin S."/>
            <person name="Spatafora J."/>
            <person name="Crous P."/>
            <person name="Grigoriev I."/>
        </authorList>
    </citation>
    <scope>NUCLEOTIDE SEQUENCE</scope>
    <source>
        <strain evidence="1">CBS 525.71</strain>
    </source>
</reference>
<name>A0ACB6RM01_9PLEO</name>